<dbReference type="Proteomes" id="UP000295313">
    <property type="component" value="Unassembled WGS sequence"/>
</dbReference>
<keyword evidence="2" id="KW-1185">Reference proteome</keyword>
<evidence type="ECO:0000313" key="2">
    <source>
        <dbReference type="Proteomes" id="UP000295313"/>
    </source>
</evidence>
<comment type="caution">
    <text evidence="1">The sequence shown here is derived from an EMBL/GenBank/DDBJ whole genome shotgun (WGS) entry which is preliminary data.</text>
</comment>
<sequence length="337" mass="38737">MAEVIYSLNGKYFKDYDIFISSSDGLFDGLKPKKQNTYDWAEYSGTASDITQKKRFEPRKFTLVGFVKGSDWKKMMDNFWTVFGDLNKPGRQRLLIKPFDVETLVYDVTNEETIDVKKTFKNGECYAIFTVKLVEQKPIKKILYIDKANLQLSFNTPKWVEVNIDGNIGIYKNSVVINQNIPNRILSPYDNGGRNLAKNSKDLLDQNSYWVRDFDLSENLVVGKEYTVTVNTNTVSQNPNAYFEIGDSSGRITYLNKISSTRFEITFTAPRSTNKIILFREPNDNSFYQFLSLKIEKGNKSTGWTPAPEDQHFIVIAGEIDEITNLTTNAEVLWEKL</sequence>
<dbReference type="AlphaFoldDB" id="A0A4R8IF05"/>
<accession>A0A4R8IF05</accession>
<dbReference type="OrthoDB" id="1238027at2"/>
<reference evidence="1 2" key="1">
    <citation type="submission" date="2019-03" db="EMBL/GenBank/DDBJ databases">
        <title>Genomic Encyclopedia of Type Strains, Phase III (KMG-III): the genomes of soil and plant-associated and newly described type strains.</title>
        <authorList>
            <person name="Whitman W."/>
        </authorList>
    </citation>
    <scope>NUCLEOTIDE SEQUENCE [LARGE SCALE GENOMIC DNA]</scope>
    <source>
        <strain evidence="1 2">CGMCC 1.12802</strain>
    </source>
</reference>
<organism evidence="1 2">
    <name type="scientific">Epilithonimonas xixisoli</name>
    <dbReference type="NCBI Taxonomy" id="1476462"/>
    <lineage>
        <taxon>Bacteria</taxon>
        <taxon>Pseudomonadati</taxon>
        <taxon>Bacteroidota</taxon>
        <taxon>Flavobacteriia</taxon>
        <taxon>Flavobacteriales</taxon>
        <taxon>Weeksellaceae</taxon>
        <taxon>Chryseobacterium group</taxon>
        <taxon>Epilithonimonas</taxon>
    </lineage>
</organism>
<name>A0A4R8IF05_9FLAO</name>
<dbReference type="RefSeq" id="WP_133944043.1">
    <property type="nucleotide sequence ID" value="NZ_SOEO01000002.1"/>
</dbReference>
<proteinExistence type="predicted"/>
<evidence type="ECO:0000313" key="1">
    <source>
        <dbReference type="EMBL" id="TDX83994.1"/>
    </source>
</evidence>
<dbReference type="EMBL" id="SOEO01000002">
    <property type="protein sequence ID" value="TDX83994.1"/>
    <property type="molecule type" value="Genomic_DNA"/>
</dbReference>
<gene>
    <name evidence="1" type="ORF">B0I22_1582</name>
</gene>
<protein>
    <submittedName>
        <fullName evidence="1">Uncharacterized protein</fullName>
    </submittedName>
</protein>